<protein>
    <submittedName>
        <fullName evidence="2">Uncharacterized protein</fullName>
    </submittedName>
</protein>
<sequence length="199" mass="22548">MQNQWLQHFSADGLQPQLLSADQDYLPPMITDGSSHLLNGYWEDPNNLHGFDDSELAETSSPQNPNTSLAATGTDNMDLNSNLTNSSTFFSPNMDCYATNADKEHRLFEFVRDKNKQQNTPKNEGNITNHERKFPQLKKIDNVRVRTKSAHILTKIYPFLALQISTIAYRKSTIKVSVYILAAAFALSRDEISRKSVPR</sequence>
<keyword evidence="3" id="KW-1185">Reference proteome</keyword>
<dbReference type="EMBL" id="RBNJ01003742">
    <property type="protein sequence ID" value="RUS30571.1"/>
    <property type="molecule type" value="Genomic_DNA"/>
</dbReference>
<reference evidence="2 3" key="1">
    <citation type="journal article" date="2018" name="New Phytol.">
        <title>Phylogenomics of Endogonaceae and evolution of mycorrhizas within Mucoromycota.</title>
        <authorList>
            <person name="Chang Y."/>
            <person name="Desiro A."/>
            <person name="Na H."/>
            <person name="Sandor L."/>
            <person name="Lipzen A."/>
            <person name="Clum A."/>
            <person name="Barry K."/>
            <person name="Grigoriev I.V."/>
            <person name="Martin F.M."/>
            <person name="Stajich J.E."/>
            <person name="Smith M.E."/>
            <person name="Bonito G."/>
            <person name="Spatafora J.W."/>
        </authorList>
    </citation>
    <scope>NUCLEOTIDE SEQUENCE [LARGE SCALE GENOMIC DNA]</scope>
    <source>
        <strain evidence="2 3">AD002</strain>
    </source>
</reference>
<comment type="caution">
    <text evidence="2">The sequence shown here is derived from an EMBL/GenBank/DDBJ whole genome shotgun (WGS) entry which is preliminary data.</text>
</comment>
<feature type="region of interest" description="Disordered" evidence="1">
    <location>
        <begin position="49"/>
        <end position="77"/>
    </location>
</feature>
<dbReference type="Proteomes" id="UP000274822">
    <property type="component" value="Unassembled WGS sequence"/>
</dbReference>
<evidence type="ECO:0000313" key="2">
    <source>
        <dbReference type="EMBL" id="RUS30571.1"/>
    </source>
</evidence>
<proteinExistence type="predicted"/>
<organism evidence="2 3">
    <name type="scientific">Jimgerdemannia flammicorona</name>
    <dbReference type="NCBI Taxonomy" id="994334"/>
    <lineage>
        <taxon>Eukaryota</taxon>
        <taxon>Fungi</taxon>
        <taxon>Fungi incertae sedis</taxon>
        <taxon>Mucoromycota</taxon>
        <taxon>Mucoromycotina</taxon>
        <taxon>Endogonomycetes</taxon>
        <taxon>Endogonales</taxon>
        <taxon>Endogonaceae</taxon>
        <taxon>Jimgerdemannia</taxon>
    </lineage>
</organism>
<gene>
    <name evidence="2" type="ORF">BC938DRAFT_479232</name>
</gene>
<name>A0A433QLB8_9FUNG</name>
<feature type="compositionally biased region" description="Polar residues" evidence="1">
    <location>
        <begin position="57"/>
        <end position="77"/>
    </location>
</feature>
<evidence type="ECO:0000256" key="1">
    <source>
        <dbReference type="SAM" id="MobiDB-lite"/>
    </source>
</evidence>
<dbReference type="AlphaFoldDB" id="A0A433QLB8"/>
<accession>A0A433QLB8</accession>
<evidence type="ECO:0000313" key="3">
    <source>
        <dbReference type="Proteomes" id="UP000274822"/>
    </source>
</evidence>